<feature type="transmembrane region" description="Helical" evidence="2">
    <location>
        <begin position="33"/>
        <end position="54"/>
    </location>
</feature>
<dbReference type="Proteomes" id="UP000316621">
    <property type="component" value="Chromosome 11"/>
</dbReference>
<keyword evidence="2" id="KW-0472">Membrane</keyword>
<evidence type="ECO:0000256" key="2">
    <source>
        <dbReference type="SAM" id="Phobius"/>
    </source>
</evidence>
<dbReference type="Gramene" id="RZC83525">
    <property type="protein sequence ID" value="RZC83525"/>
    <property type="gene ID" value="C5167_046307"/>
</dbReference>
<dbReference type="EMBL" id="CM010725">
    <property type="protein sequence ID" value="RZC83525.1"/>
    <property type="molecule type" value="Genomic_DNA"/>
</dbReference>
<protein>
    <submittedName>
        <fullName evidence="3">Uncharacterized protein</fullName>
    </submittedName>
</protein>
<keyword evidence="4" id="KW-1185">Reference proteome</keyword>
<name>A0A4Y7LH91_PAPSO</name>
<keyword evidence="2" id="KW-1133">Transmembrane helix</keyword>
<accession>A0A4Y7LH91</accession>
<feature type="region of interest" description="Disordered" evidence="1">
    <location>
        <begin position="68"/>
        <end position="99"/>
    </location>
</feature>
<feature type="transmembrane region" description="Helical" evidence="2">
    <location>
        <begin position="7"/>
        <end position="27"/>
    </location>
</feature>
<keyword evidence="2" id="KW-0812">Transmembrane</keyword>
<evidence type="ECO:0000313" key="3">
    <source>
        <dbReference type="EMBL" id="RZC83525.1"/>
    </source>
</evidence>
<evidence type="ECO:0000256" key="1">
    <source>
        <dbReference type="SAM" id="MobiDB-lite"/>
    </source>
</evidence>
<organism evidence="3 4">
    <name type="scientific">Papaver somniferum</name>
    <name type="common">Opium poppy</name>
    <dbReference type="NCBI Taxonomy" id="3469"/>
    <lineage>
        <taxon>Eukaryota</taxon>
        <taxon>Viridiplantae</taxon>
        <taxon>Streptophyta</taxon>
        <taxon>Embryophyta</taxon>
        <taxon>Tracheophyta</taxon>
        <taxon>Spermatophyta</taxon>
        <taxon>Magnoliopsida</taxon>
        <taxon>Ranunculales</taxon>
        <taxon>Papaveraceae</taxon>
        <taxon>Papaveroideae</taxon>
        <taxon>Papaver</taxon>
    </lineage>
</organism>
<evidence type="ECO:0000313" key="4">
    <source>
        <dbReference type="Proteomes" id="UP000316621"/>
    </source>
</evidence>
<gene>
    <name evidence="3" type="ORF">C5167_046307</name>
</gene>
<proteinExistence type="predicted"/>
<reference evidence="3 4" key="1">
    <citation type="journal article" date="2018" name="Science">
        <title>The opium poppy genome and morphinan production.</title>
        <authorList>
            <person name="Guo L."/>
            <person name="Winzer T."/>
            <person name="Yang X."/>
            <person name="Li Y."/>
            <person name="Ning Z."/>
            <person name="He Z."/>
            <person name="Teodor R."/>
            <person name="Lu Y."/>
            <person name="Bowser T.A."/>
            <person name="Graham I.A."/>
            <person name="Ye K."/>
        </authorList>
    </citation>
    <scope>NUCLEOTIDE SEQUENCE [LARGE SCALE GENOMIC DNA]</scope>
    <source>
        <strain evidence="4">cv. HN1</strain>
        <tissue evidence="3">Leaves</tissue>
    </source>
</reference>
<dbReference type="AlphaFoldDB" id="A0A4Y7LH91"/>
<sequence>MGVVIHLLPAVAEVVVEATAVAVVAGFYQLHLIWVACFSTMHIGLLIAGPYLHLGESGALSEWIGGDQEAQGTAGAPSQRGRHLHLHPGGGSAAQLLMS</sequence>